<dbReference type="SUPFAM" id="SSF52058">
    <property type="entry name" value="L domain-like"/>
    <property type="match status" value="1"/>
</dbReference>
<proteinExistence type="predicted"/>
<evidence type="ECO:0000313" key="2">
    <source>
        <dbReference type="Proteomes" id="UP001054902"/>
    </source>
</evidence>
<dbReference type="Gene3D" id="3.80.10.10">
    <property type="entry name" value="Ribonuclease Inhibitor"/>
    <property type="match status" value="1"/>
</dbReference>
<gene>
    <name evidence="1" type="ORF">CTEN210_02024</name>
</gene>
<keyword evidence="2" id="KW-1185">Reference proteome</keyword>
<protein>
    <submittedName>
        <fullName evidence="1">Uncharacterized protein</fullName>
    </submittedName>
</protein>
<dbReference type="Proteomes" id="UP001054902">
    <property type="component" value="Unassembled WGS sequence"/>
</dbReference>
<dbReference type="PANTHER" id="PTHR36766">
    <property type="entry name" value="PLANT BROAD-SPECTRUM MILDEW RESISTANCE PROTEIN RPW8"/>
    <property type="match status" value="1"/>
</dbReference>
<sequence length="369" mass="42763">MAEVNSAEQLAQEILGFKGEKIRIIGRAYKAKDDDKRYPPKGTIYVNVAERNGNTLHDIIYEAYEEMEYLLHRYPGQMDNVDQILFMNFIDCSFEQLPINIGCIHNHIQYLTFWNCYNLSSLESLKQFSSMKVLVFQNCNSIKSLNSFQNFDSSSNLYSVAFKQCGLEVDKNDDWSNGIKSLSGINSDRFILTIQECNNLKCLPSCIYQLGEEKILRLNLLDNDSLWKLPSFSGHVKPMIDRIHIAKCPNMAYIPNLQCRRNVPTVLNIVGCSILMKHFKESGVFQDDGVMSSLGLEENTKAIGELHHFGKYFQMCGRKLFFRVALLKMYIRRERLYVVDRFYRPGGKGYEICRDRFEKMNETAVKKKM</sequence>
<dbReference type="PANTHER" id="PTHR36766:SF30">
    <property type="entry name" value="TIR-NBS TYPE DISEASE RESISTANCE PROTEIN-RELATED"/>
    <property type="match status" value="1"/>
</dbReference>
<name>A0AAD3CI35_9STRA</name>
<evidence type="ECO:0000313" key="1">
    <source>
        <dbReference type="EMBL" id="GFH45550.1"/>
    </source>
</evidence>
<accession>A0AAD3CI35</accession>
<comment type="caution">
    <text evidence="1">The sequence shown here is derived from an EMBL/GenBank/DDBJ whole genome shotgun (WGS) entry which is preliminary data.</text>
</comment>
<reference evidence="1 2" key="1">
    <citation type="journal article" date="2021" name="Sci. Rep.">
        <title>The genome of the diatom Chaetoceros tenuissimus carries an ancient integrated fragment of an extant virus.</title>
        <authorList>
            <person name="Hongo Y."/>
            <person name="Kimura K."/>
            <person name="Takaki Y."/>
            <person name="Yoshida Y."/>
            <person name="Baba S."/>
            <person name="Kobayashi G."/>
            <person name="Nagasaki K."/>
            <person name="Hano T."/>
            <person name="Tomaru Y."/>
        </authorList>
    </citation>
    <scope>NUCLEOTIDE SEQUENCE [LARGE SCALE GENOMIC DNA]</scope>
    <source>
        <strain evidence="1 2">NIES-3715</strain>
    </source>
</reference>
<organism evidence="1 2">
    <name type="scientific">Chaetoceros tenuissimus</name>
    <dbReference type="NCBI Taxonomy" id="426638"/>
    <lineage>
        <taxon>Eukaryota</taxon>
        <taxon>Sar</taxon>
        <taxon>Stramenopiles</taxon>
        <taxon>Ochrophyta</taxon>
        <taxon>Bacillariophyta</taxon>
        <taxon>Coscinodiscophyceae</taxon>
        <taxon>Chaetocerotophycidae</taxon>
        <taxon>Chaetocerotales</taxon>
        <taxon>Chaetocerotaceae</taxon>
        <taxon>Chaetoceros</taxon>
    </lineage>
</organism>
<dbReference type="EMBL" id="BLLK01000020">
    <property type="protein sequence ID" value="GFH45550.1"/>
    <property type="molecule type" value="Genomic_DNA"/>
</dbReference>
<dbReference type="InterPro" id="IPR032675">
    <property type="entry name" value="LRR_dom_sf"/>
</dbReference>
<dbReference type="AlphaFoldDB" id="A0AAD3CI35"/>